<evidence type="ECO:0008006" key="3">
    <source>
        <dbReference type="Google" id="ProtNLM"/>
    </source>
</evidence>
<name>A0A1E1KNT6_9HELO</name>
<gene>
    <name evidence="1" type="ORF">RCO7_07959</name>
</gene>
<dbReference type="AlphaFoldDB" id="A0A1E1KNT6"/>
<keyword evidence="2" id="KW-1185">Reference proteome</keyword>
<organism evidence="1 2">
    <name type="scientific">Rhynchosporium graminicola</name>
    <dbReference type="NCBI Taxonomy" id="2792576"/>
    <lineage>
        <taxon>Eukaryota</taxon>
        <taxon>Fungi</taxon>
        <taxon>Dikarya</taxon>
        <taxon>Ascomycota</taxon>
        <taxon>Pezizomycotina</taxon>
        <taxon>Leotiomycetes</taxon>
        <taxon>Helotiales</taxon>
        <taxon>Ploettnerulaceae</taxon>
        <taxon>Rhynchosporium</taxon>
    </lineage>
</organism>
<reference evidence="2" key="1">
    <citation type="submission" date="2016-03" db="EMBL/GenBank/DDBJ databases">
        <authorList>
            <person name="Ploux O."/>
        </authorList>
    </citation>
    <scope>NUCLEOTIDE SEQUENCE [LARGE SCALE GENOMIC DNA]</scope>
    <source>
        <strain evidence="2">UK7</strain>
    </source>
</reference>
<proteinExistence type="predicted"/>
<comment type="caution">
    <text evidence="1">The sequence shown here is derived from an EMBL/GenBank/DDBJ whole genome shotgun (WGS) entry which is preliminary data.</text>
</comment>
<evidence type="ECO:0000313" key="2">
    <source>
        <dbReference type="Proteomes" id="UP000178129"/>
    </source>
</evidence>
<dbReference type="STRING" id="914237.A0A1E1KNT6"/>
<sequence>MLGGVTTDNWRKVVEQYGSCKLAKSSDRLVAIAGLAKDLHAKTKDQYVVDMWRSSLVYDLLWKVFKPKGRVIKPSTGPSWSWASLDTYATVLSCNSYDAEEEAQRSTEEVKLIEVDGISMQLTTDDPFGSVLSATLRLRCQRFSMALLLANDFTLSTQGMLISEMWTVMETDFDTQGTYDSSPEVVYVVFILDLSHTVGGLLLLPVDDHVGQ</sequence>
<dbReference type="EMBL" id="FJUW01000017">
    <property type="protein sequence ID" value="CZS99677.1"/>
    <property type="molecule type" value="Genomic_DNA"/>
</dbReference>
<protein>
    <recommendedName>
        <fullName evidence="3">Heterokaryon incompatibility domain-containing protein</fullName>
    </recommendedName>
</protein>
<accession>A0A1E1KNT6</accession>
<dbReference type="InParanoid" id="A0A1E1KNT6"/>
<evidence type="ECO:0000313" key="1">
    <source>
        <dbReference type="EMBL" id="CZS99677.1"/>
    </source>
</evidence>
<dbReference type="PANTHER" id="PTHR33112:SF13">
    <property type="entry name" value="HETEROKARYON INCOMPATIBILITY DOMAIN-CONTAINING PROTEIN"/>
    <property type="match status" value="1"/>
</dbReference>
<dbReference type="Proteomes" id="UP000178129">
    <property type="component" value="Unassembled WGS sequence"/>
</dbReference>
<dbReference type="PANTHER" id="PTHR33112">
    <property type="entry name" value="DOMAIN PROTEIN, PUTATIVE-RELATED"/>
    <property type="match status" value="1"/>
</dbReference>